<protein>
    <submittedName>
        <fullName evidence="2">Uncharacterized protein</fullName>
    </submittedName>
</protein>
<keyword evidence="1" id="KW-0812">Transmembrane</keyword>
<evidence type="ECO:0000313" key="3">
    <source>
        <dbReference type="Proteomes" id="UP001597051"/>
    </source>
</evidence>
<name>A0ABW3J374_9FLAO</name>
<feature type="transmembrane region" description="Helical" evidence="1">
    <location>
        <begin position="85"/>
        <end position="108"/>
    </location>
</feature>
<evidence type="ECO:0000256" key="1">
    <source>
        <dbReference type="SAM" id="Phobius"/>
    </source>
</evidence>
<proteinExistence type="predicted"/>
<gene>
    <name evidence="2" type="ORF">ACFQ0S_09585</name>
</gene>
<accession>A0ABW3J374</accession>
<organism evidence="2 3">
    <name type="scientific">Flavobacterium myungsuense</name>
    <dbReference type="NCBI Taxonomy" id="651823"/>
    <lineage>
        <taxon>Bacteria</taxon>
        <taxon>Pseudomonadati</taxon>
        <taxon>Bacteroidota</taxon>
        <taxon>Flavobacteriia</taxon>
        <taxon>Flavobacteriales</taxon>
        <taxon>Flavobacteriaceae</taxon>
        <taxon>Flavobacterium</taxon>
    </lineage>
</organism>
<keyword evidence="1" id="KW-1133">Transmembrane helix</keyword>
<dbReference type="EMBL" id="JBHTIZ010000024">
    <property type="protein sequence ID" value="MFD0984724.1"/>
    <property type="molecule type" value="Genomic_DNA"/>
</dbReference>
<sequence>MTYLFVCGSLYLIGFWSTFDINVFSLISIYDIPKNFVYPLMISQAYFVVNMITGQYFLHSYLNNDSENKDFFVEINEDWSHKKKVFISIISSIPLWIILVTGLLSIFIENHSQSIFYWEIVCLIFSYYLLTRWV</sequence>
<comment type="caution">
    <text evidence="2">The sequence shown here is derived from an EMBL/GenBank/DDBJ whole genome shotgun (WGS) entry which is preliminary data.</text>
</comment>
<reference evidence="3" key="1">
    <citation type="journal article" date="2019" name="Int. J. Syst. Evol. Microbiol.">
        <title>The Global Catalogue of Microorganisms (GCM) 10K type strain sequencing project: providing services to taxonomists for standard genome sequencing and annotation.</title>
        <authorList>
            <consortium name="The Broad Institute Genomics Platform"/>
            <consortium name="The Broad Institute Genome Sequencing Center for Infectious Disease"/>
            <person name="Wu L."/>
            <person name="Ma J."/>
        </authorList>
    </citation>
    <scope>NUCLEOTIDE SEQUENCE [LARGE SCALE GENOMIC DNA]</scope>
    <source>
        <strain evidence="3">CECT 7649</strain>
    </source>
</reference>
<keyword evidence="3" id="KW-1185">Reference proteome</keyword>
<feature type="transmembrane region" description="Helical" evidence="1">
    <location>
        <begin position="114"/>
        <end position="130"/>
    </location>
</feature>
<keyword evidence="1" id="KW-0472">Membrane</keyword>
<evidence type="ECO:0000313" key="2">
    <source>
        <dbReference type="EMBL" id="MFD0984724.1"/>
    </source>
</evidence>
<dbReference type="Proteomes" id="UP001597051">
    <property type="component" value="Unassembled WGS sequence"/>
</dbReference>
<feature type="transmembrane region" description="Helical" evidence="1">
    <location>
        <begin position="36"/>
        <end position="58"/>
    </location>
</feature>